<dbReference type="RefSeq" id="WP_109009945.1">
    <property type="nucleotide sequence ID" value="NZ_BDUD01000001.1"/>
</dbReference>
<sequence>MPKLTLSDEQVIELVKQLPPESKRVVLLALAKESEQERDSRMEYAQTQLRNLCTERGLDWDSMSEDQRESFIDDLVHEDRQCDQ</sequence>
<dbReference type="Proteomes" id="UP000245124">
    <property type="component" value="Unassembled WGS sequence"/>
</dbReference>
<accession>A0A2R5FPJ1</accession>
<evidence type="ECO:0000313" key="1">
    <source>
        <dbReference type="EMBL" id="GBG20195.1"/>
    </source>
</evidence>
<dbReference type="EMBL" id="BDUD01000001">
    <property type="protein sequence ID" value="GBG20195.1"/>
    <property type="molecule type" value="Genomic_DNA"/>
</dbReference>
<organism evidence="1 2">
    <name type="scientific">Nostoc commune NIES-4072</name>
    <dbReference type="NCBI Taxonomy" id="2005467"/>
    <lineage>
        <taxon>Bacteria</taxon>
        <taxon>Bacillati</taxon>
        <taxon>Cyanobacteriota</taxon>
        <taxon>Cyanophyceae</taxon>
        <taxon>Nostocales</taxon>
        <taxon>Nostocaceae</taxon>
        <taxon>Nostoc</taxon>
    </lineage>
</organism>
<dbReference type="OrthoDB" id="574144at2"/>
<comment type="caution">
    <text evidence="1">The sequence shown here is derived from an EMBL/GenBank/DDBJ whole genome shotgun (WGS) entry which is preliminary data.</text>
</comment>
<proteinExistence type="predicted"/>
<evidence type="ECO:0000313" key="2">
    <source>
        <dbReference type="Proteomes" id="UP000245124"/>
    </source>
</evidence>
<keyword evidence="2" id="KW-1185">Reference proteome</keyword>
<name>A0A2R5FPJ1_NOSCO</name>
<protein>
    <submittedName>
        <fullName evidence="1">Uncharacterized protein</fullName>
    </submittedName>
</protein>
<dbReference type="AlphaFoldDB" id="A0A2R5FPJ1"/>
<gene>
    <name evidence="1" type="ORF">NIES4072_38700</name>
</gene>
<reference evidence="1 2" key="1">
    <citation type="submission" date="2017-06" db="EMBL/GenBank/DDBJ databases">
        <title>Genome sequencing of cyanobaciteial culture collection at National Institute for Environmental Studies (NIES).</title>
        <authorList>
            <person name="Hirose Y."/>
            <person name="Shimura Y."/>
            <person name="Fujisawa T."/>
            <person name="Nakamura Y."/>
            <person name="Kawachi M."/>
        </authorList>
    </citation>
    <scope>NUCLEOTIDE SEQUENCE [LARGE SCALE GENOMIC DNA]</scope>
    <source>
        <strain evidence="1 2">NIES-4072</strain>
    </source>
</reference>